<dbReference type="FunCoup" id="A0A6I8NAY4">
    <property type="interactions" value="183"/>
</dbReference>
<keyword evidence="5" id="KW-0732">Signal</keyword>
<dbReference type="Pfam" id="PF08205">
    <property type="entry name" value="C2-set_2"/>
    <property type="match status" value="1"/>
</dbReference>
<dbReference type="GO" id="GO:0006954">
    <property type="term" value="P:inflammatory response"/>
    <property type="evidence" value="ECO:0000318"/>
    <property type="project" value="GO_Central"/>
</dbReference>
<gene>
    <name evidence="7" type="primary">CD96</name>
</gene>
<dbReference type="InParanoid" id="A0A6I8NAY4"/>
<proteinExistence type="predicted"/>
<feature type="domain" description="Ig-like" evidence="6">
    <location>
        <begin position="249"/>
        <end position="334"/>
    </location>
</feature>
<feature type="domain" description="Ig-like" evidence="6">
    <location>
        <begin position="23"/>
        <end position="123"/>
    </location>
</feature>
<reference evidence="7" key="3">
    <citation type="submission" date="2025-09" db="UniProtKB">
        <authorList>
            <consortium name="Ensembl"/>
        </authorList>
    </citation>
    <scope>IDENTIFICATION</scope>
    <source>
        <strain evidence="7">Glennie</strain>
    </source>
</reference>
<sequence>MDTSWTILASCLFLQLHPIRGLPKGQAHQVEDVYASPGKDVDLTCHIQKEIQLVQAQWDVITDREALIAVHHPNLGFYCDGFAKNSCTSSVTFSRTSAGGAEWVLHLRNVSSSLSGKYKCSITTFPTGIWTIIKNLHVQAEEMRGNRTIDAEFNQTLEIPCLDDKSENLLGASILWLTEQNGAREVPLGPDSRIETQLPRDRLGLREDHRLVLSPVQTHDHDRRFTCQATLRSGKVLKSITTLKVWAKPEVFITQQNTSTGLLGGVGAHCWVRNVFPSARVTWYMDGEVLDGRNLKGLITTTEESRSHGGLSVLKSTLELRPALSESRRLWCVALFPGPGGEVRNVSSRRMALSMVEWTSSITSPPADEPEAGLEATDATANWPDSSAPTAGLTLSSARTSGAPLSTAYNLWCHALH</sequence>
<dbReference type="Proteomes" id="UP000002279">
    <property type="component" value="Chromosome 17"/>
</dbReference>
<dbReference type="PANTHER" id="PTHR15317">
    <property type="entry name" value="T-CELL SURFACE PROTEIN TACTILE"/>
    <property type="match status" value="1"/>
</dbReference>
<dbReference type="PANTHER" id="PTHR15317:SF1">
    <property type="entry name" value="T-CELL SURFACE PROTEIN TACTILE"/>
    <property type="match status" value="1"/>
</dbReference>
<feature type="signal peptide" evidence="5">
    <location>
        <begin position="1"/>
        <end position="21"/>
    </location>
</feature>
<dbReference type="GeneTree" id="ENSGT00390000003446"/>
<protein>
    <recommendedName>
        <fullName evidence="6">Ig-like domain-containing protein</fullName>
    </recommendedName>
</protein>
<evidence type="ECO:0000256" key="5">
    <source>
        <dbReference type="SAM" id="SignalP"/>
    </source>
</evidence>
<evidence type="ECO:0000259" key="6">
    <source>
        <dbReference type="PROSITE" id="PS50835"/>
    </source>
</evidence>
<dbReference type="InterPro" id="IPR013162">
    <property type="entry name" value="CD80_C2-set"/>
</dbReference>
<evidence type="ECO:0000256" key="1">
    <source>
        <dbReference type="ARBA" id="ARBA00004167"/>
    </source>
</evidence>
<dbReference type="SMART" id="SM00409">
    <property type="entry name" value="IG"/>
    <property type="match status" value="2"/>
</dbReference>
<dbReference type="Gene3D" id="2.60.40.10">
    <property type="entry name" value="Immunoglobulins"/>
    <property type="match status" value="2"/>
</dbReference>
<dbReference type="Bgee" id="ENSOANG00000039709">
    <property type="expression patterns" value="Expressed in liver and 5 other cell types or tissues"/>
</dbReference>
<evidence type="ECO:0000313" key="8">
    <source>
        <dbReference type="Proteomes" id="UP000002279"/>
    </source>
</evidence>
<feature type="chain" id="PRO_5026075000" description="Ig-like domain-containing protein" evidence="5">
    <location>
        <begin position="22"/>
        <end position="417"/>
    </location>
</feature>
<comment type="subcellular location">
    <subcellularLocation>
        <location evidence="1">Membrane</location>
        <topology evidence="1">Single-pass membrane protein</topology>
    </subcellularLocation>
</comment>
<reference evidence="7" key="2">
    <citation type="submission" date="2025-08" db="UniProtKB">
        <authorList>
            <consortium name="Ensembl"/>
        </authorList>
    </citation>
    <scope>IDENTIFICATION</scope>
    <source>
        <strain evidence="7">Glennie</strain>
    </source>
</reference>
<dbReference type="OMA" id="TIPCHEN"/>
<dbReference type="InterPro" id="IPR013783">
    <property type="entry name" value="Ig-like_fold"/>
</dbReference>
<keyword evidence="2" id="KW-0472">Membrane</keyword>
<accession>A0A6I8NAY4</accession>
<evidence type="ECO:0000313" key="7">
    <source>
        <dbReference type="Ensembl" id="ENSOANP00000038347.1"/>
    </source>
</evidence>
<reference evidence="7 8" key="1">
    <citation type="journal article" date="2008" name="Nature">
        <title>Genome analysis of the platypus reveals unique signatures of evolution.</title>
        <authorList>
            <person name="Warren W.C."/>
            <person name="Hillier L.W."/>
            <person name="Marshall Graves J.A."/>
            <person name="Birney E."/>
            <person name="Ponting C.P."/>
            <person name="Grutzner F."/>
            <person name="Belov K."/>
            <person name="Miller W."/>
            <person name="Clarke L."/>
            <person name="Chinwalla A.T."/>
            <person name="Yang S.P."/>
            <person name="Heger A."/>
            <person name="Locke D.P."/>
            <person name="Miethke P."/>
            <person name="Waters P.D."/>
            <person name="Veyrunes F."/>
            <person name="Fulton L."/>
            <person name="Fulton B."/>
            <person name="Graves T."/>
            <person name="Wallis J."/>
            <person name="Puente X.S."/>
            <person name="Lopez-Otin C."/>
            <person name="Ordonez G.R."/>
            <person name="Eichler E.E."/>
            <person name="Chen L."/>
            <person name="Cheng Z."/>
            <person name="Deakin J.E."/>
            <person name="Alsop A."/>
            <person name="Thompson K."/>
            <person name="Kirby P."/>
            <person name="Papenfuss A.T."/>
            <person name="Wakefield M.J."/>
            <person name="Olender T."/>
            <person name="Lancet D."/>
            <person name="Huttley G.A."/>
            <person name="Smit A.F."/>
            <person name="Pask A."/>
            <person name="Temple-Smith P."/>
            <person name="Batzer M.A."/>
            <person name="Walker J.A."/>
            <person name="Konkel M.K."/>
            <person name="Harris R.S."/>
            <person name="Whittington C.M."/>
            <person name="Wong E.S."/>
            <person name="Gemmell N.J."/>
            <person name="Buschiazzo E."/>
            <person name="Vargas Jentzsch I.M."/>
            <person name="Merkel A."/>
            <person name="Schmitz J."/>
            <person name="Zemann A."/>
            <person name="Churakov G."/>
            <person name="Kriegs J.O."/>
            <person name="Brosius J."/>
            <person name="Murchison E.P."/>
            <person name="Sachidanandam R."/>
            <person name="Smith C."/>
            <person name="Hannon G.J."/>
            <person name="Tsend-Ayush E."/>
            <person name="McMillan D."/>
            <person name="Attenborough R."/>
            <person name="Rens W."/>
            <person name="Ferguson-Smith M."/>
            <person name="Lefevre C.M."/>
            <person name="Sharp J.A."/>
            <person name="Nicholas K.R."/>
            <person name="Ray D.A."/>
            <person name="Kube M."/>
            <person name="Reinhardt R."/>
            <person name="Pringle T.H."/>
            <person name="Taylor J."/>
            <person name="Jones R.C."/>
            <person name="Nixon B."/>
            <person name="Dacheux J.L."/>
            <person name="Niwa H."/>
            <person name="Sekita Y."/>
            <person name="Huang X."/>
            <person name="Stark A."/>
            <person name="Kheradpour P."/>
            <person name="Kellis M."/>
            <person name="Flicek P."/>
            <person name="Chen Y."/>
            <person name="Webber C."/>
            <person name="Hardison R."/>
            <person name="Nelson J."/>
            <person name="Hallsworth-Pepin K."/>
            <person name="Delehaunty K."/>
            <person name="Markovic C."/>
            <person name="Minx P."/>
            <person name="Feng Y."/>
            <person name="Kremitzki C."/>
            <person name="Mitreva M."/>
            <person name="Glasscock J."/>
            <person name="Wylie T."/>
            <person name="Wohldmann P."/>
            <person name="Thiru P."/>
            <person name="Nhan M.N."/>
            <person name="Pohl C.S."/>
            <person name="Smith S.M."/>
            <person name="Hou S."/>
            <person name="Nefedov M."/>
            <person name="de Jong P.J."/>
            <person name="Renfree M.B."/>
            <person name="Mardis E.R."/>
            <person name="Wilson R.K."/>
        </authorList>
    </citation>
    <scope>NUCLEOTIDE SEQUENCE [LARGE SCALE GENOMIC DNA]</scope>
    <source>
        <strain evidence="7 8">Glennie</strain>
    </source>
</reference>
<name>A0A6I8NAY4_ORNAN</name>
<dbReference type="InterPro" id="IPR003599">
    <property type="entry name" value="Ig_sub"/>
</dbReference>
<dbReference type="PROSITE" id="PS50835">
    <property type="entry name" value="IG_LIKE"/>
    <property type="match status" value="2"/>
</dbReference>
<keyword evidence="3" id="KW-1015">Disulfide bond</keyword>
<evidence type="ECO:0000256" key="2">
    <source>
        <dbReference type="ARBA" id="ARBA00023136"/>
    </source>
</evidence>
<feature type="region of interest" description="Disordered" evidence="4">
    <location>
        <begin position="361"/>
        <end position="385"/>
    </location>
</feature>
<dbReference type="Ensembl" id="ENSOANT00000057490.1">
    <property type="protein sequence ID" value="ENSOANP00000038347.1"/>
    <property type="gene ID" value="ENSOANG00000039709.1"/>
</dbReference>
<dbReference type="GO" id="GO:0007160">
    <property type="term" value="P:cell-matrix adhesion"/>
    <property type="evidence" value="ECO:0000318"/>
    <property type="project" value="GO_Central"/>
</dbReference>
<evidence type="ECO:0000256" key="3">
    <source>
        <dbReference type="ARBA" id="ARBA00023157"/>
    </source>
</evidence>
<dbReference type="SUPFAM" id="SSF48726">
    <property type="entry name" value="Immunoglobulin"/>
    <property type="match status" value="3"/>
</dbReference>
<keyword evidence="8" id="KW-1185">Reference proteome</keyword>
<dbReference type="InterPro" id="IPR036179">
    <property type="entry name" value="Ig-like_dom_sf"/>
</dbReference>
<dbReference type="InterPro" id="IPR042381">
    <property type="entry name" value="CD96"/>
</dbReference>
<evidence type="ECO:0000256" key="4">
    <source>
        <dbReference type="SAM" id="MobiDB-lite"/>
    </source>
</evidence>
<dbReference type="GO" id="GO:0016020">
    <property type="term" value="C:membrane"/>
    <property type="evidence" value="ECO:0007669"/>
    <property type="project" value="UniProtKB-SubCell"/>
</dbReference>
<dbReference type="AlphaFoldDB" id="A0A6I8NAY4"/>
<dbReference type="InterPro" id="IPR007110">
    <property type="entry name" value="Ig-like_dom"/>
</dbReference>
<organism evidence="7 8">
    <name type="scientific">Ornithorhynchus anatinus</name>
    <name type="common">Duckbill platypus</name>
    <dbReference type="NCBI Taxonomy" id="9258"/>
    <lineage>
        <taxon>Eukaryota</taxon>
        <taxon>Metazoa</taxon>
        <taxon>Chordata</taxon>
        <taxon>Craniata</taxon>
        <taxon>Vertebrata</taxon>
        <taxon>Euteleostomi</taxon>
        <taxon>Mammalia</taxon>
        <taxon>Monotremata</taxon>
        <taxon>Ornithorhynchidae</taxon>
        <taxon>Ornithorhynchus</taxon>
    </lineage>
</organism>